<keyword evidence="2" id="KW-1185">Reference proteome</keyword>
<dbReference type="AlphaFoldDB" id="A0A6I3XRY6"/>
<accession>A0A6I3XRY6</accession>
<dbReference type="OrthoDB" id="7061697at2"/>
<gene>
    <name evidence="1" type="ORF">GJV26_19025</name>
</gene>
<organism evidence="1 2">
    <name type="scientific">Pseudoduganella dura</name>
    <dbReference type="NCBI Taxonomy" id="321982"/>
    <lineage>
        <taxon>Bacteria</taxon>
        <taxon>Pseudomonadati</taxon>
        <taxon>Pseudomonadota</taxon>
        <taxon>Betaproteobacteria</taxon>
        <taxon>Burkholderiales</taxon>
        <taxon>Oxalobacteraceae</taxon>
        <taxon>Telluria group</taxon>
        <taxon>Pseudoduganella</taxon>
    </lineage>
</organism>
<comment type="caution">
    <text evidence="1">The sequence shown here is derived from an EMBL/GenBank/DDBJ whole genome shotgun (WGS) entry which is preliminary data.</text>
</comment>
<protein>
    <submittedName>
        <fullName evidence="1">Uncharacterized protein</fullName>
    </submittedName>
</protein>
<reference evidence="1 2" key="1">
    <citation type="submission" date="2019-11" db="EMBL/GenBank/DDBJ databases">
        <title>Draft Genome Sequences of Six Type Strains of the Genus Massilia.</title>
        <authorList>
            <person name="Miess H."/>
            <person name="Frediansyah A."/>
            <person name="Goeker M."/>
            <person name="Gross H."/>
        </authorList>
    </citation>
    <scope>NUCLEOTIDE SEQUENCE [LARGE SCALE GENOMIC DNA]</scope>
    <source>
        <strain evidence="1 2">DSM 17513</strain>
    </source>
</reference>
<name>A0A6I3XRY6_9BURK</name>
<evidence type="ECO:0000313" key="1">
    <source>
        <dbReference type="EMBL" id="MUI14535.1"/>
    </source>
</evidence>
<dbReference type="Proteomes" id="UP000431684">
    <property type="component" value="Unassembled WGS sequence"/>
</dbReference>
<sequence length="508" mass="55282">MDEWWRAGDSVWREDAASSTRFVLEAVQGVPRIDWELARGRLTDVAQLVGAALPATCAHAAIFPQGFAFCPECGAPVHAAAPAPETAWWGPATGSLPPGAAPLPRHVPHGLPQTALPLGEALEGREPEPFVGRADLRMPAPPNSLCVFAAADFGFAAQRLIALAYTRNVVQYWDPPGNRWHVFTADDGSADLHFAISAYAWLPPADAARRGEFGLVPTAQGLFRLILNPLAESWRTEPVFQARLAASPGAVGRRMACPFVAPEGVRLWTAGADGADPEVLDIVSPDPAVPVPASGWSRPFSYDGRLHWLHDEGQLLWRPGQPARWLPWPFPWMPRLQFGGPVRSRDGRLWLIGNDGAGYSFRALGDEAGLGTPQVEQIDGARLGFGTLLFRRGHQVKDDPWSDEDVEDQARGDALVLPLLEAVSATRGQPSGLVLRFPGFTGRAEAALAGEVLPRTFVEWIGRHNVILDEIARLKNPGECVPFVCDGSLWLHHPSWNEIRGWRLEGLA</sequence>
<evidence type="ECO:0000313" key="2">
    <source>
        <dbReference type="Proteomes" id="UP000431684"/>
    </source>
</evidence>
<dbReference type="EMBL" id="WNWM01000002">
    <property type="protein sequence ID" value="MUI14535.1"/>
    <property type="molecule type" value="Genomic_DNA"/>
</dbReference>
<proteinExistence type="predicted"/>